<evidence type="ECO:0000256" key="1">
    <source>
        <dbReference type="ARBA" id="ARBA00004141"/>
    </source>
</evidence>
<evidence type="ECO:0000256" key="6">
    <source>
        <dbReference type="ARBA" id="ARBA00023136"/>
    </source>
</evidence>
<dbReference type="EMBL" id="LXLT01000123">
    <property type="protein sequence ID" value="OFD69866.1"/>
    <property type="molecule type" value="Genomic_DNA"/>
</dbReference>
<evidence type="ECO:0000313" key="8">
    <source>
        <dbReference type="Proteomes" id="UP000175706"/>
    </source>
</evidence>
<dbReference type="Proteomes" id="UP000175706">
    <property type="component" value="Unassembled WGS sequence"/>
</dbReference>
<proteinExistence type="predicted"/>
<dbReference type="InterPro" id="IPR044669">
    <property type="entry name" value="YneE/VCCN1/2-like"/>
</dbReference>
<keyword evidence="6" id="KW-0472">Membrane</keyword>
<accession>A0A1E8AY07</accession>
<evidence type="ECO:0000256" key="4">
    <source>
        <dbReference type="ARBA" id="ARBA00022989"/>
    </source>
</evidence>
<keyword evidence="3" id="KW-0812">Transmembrane</keyword>
<keyword evidence="2" id="KW-0813">Transport</keyword>
<sequence>MVTMFISFAFLGIEIEDPFGHDLNDLPLEEICIGIEKHLLNLYDQSDLLELLVSNSNKKAI</sequence>
<keyword evidence="4" id="KW-1133">Transmembrane helix</keyword>
<comment type="subcellular location">
    <subcellularLocation>
        <location evidence="1">Membrane</location>
        <topology evidence="1">Multi-pass membrane protein</topology>
    </subcellularLocation>
</comment>
<keyword evidence="5" id="KW-0406">Ion transport</keyword>
<evidence type="ECO:0000256" key="3">
    <source>
        <dbReference type="ARBA" id="ARBA00022692"/>
    </source>
</evidence>
<evidence type="ECO:0000256" key="5">
    <source>
        <dbReference type="ARBA" id="ARBA00023065"/>
    </source>
</evidence>
<gene>
    <name evidence="7" type="ORF">BWGOE8_58960</name>
</gene>
<protein>
    <submittedName>
        <fullName evidence="7">Uncharacterized protein</fullName>
    </submittedName>
</protein>
<dbReference type="Pfam" id="PF25539">
    <property type="entry name" value="Bestrophin_2"/>
    <property type="match status" value="1"/>
</dbReference>
<organism evidence="7 8">
    <name type="scientific">Bacillus mycoides</name>
    <dbReference type="NCBI Taxonomy" id="1405"/>
    <lineage>
        <taxon>Bacteria</taxon>
        <taxon>Bacillati</taxon>
        <taxon>Bacillota</taxon>
        <taxon>Bacilli</taxon>
        <taxon>Bacillales</taxon>
        <taxon>Bacillaceae</taxon>
        <taxon>Bacillus</taxon>
        <taxon>Bacillus cereus group</taxon>
    </lineage>
</organism>
<dbReference type="GO" id="GO:0005254">
    <property type="term" value="F:chloride channel activity"/>
    <property type="evidence" value="ECO:0007669"/>
    <property type="project" value="InterPro"/>
</dbReference>
<comment type="caution">
    <text evidence="7">The sequence shown here is derived from an EMBL/GenBank/DDBJ whole genome shotgun (WGS) entry which is preliminary data.</text>
</comment>
<dbReference type="AlphaFoldDB" id="A0A1E8AY07"/>
<reference evidence="7 8" key="1">
    <citation type="submission" date="2016-05" db="EMBL/GenBank/DDBJ databases">
        <title>Bacillus thuringiensis and Bacillus weihenstephanensis as novel biocontrol agents of wilt causing Verticillium species.</title>
        <authorList>
            <person name="Hollensteiner J."/>
            <person name="Wemheuer F."/>
            <person name="Harting R."/>
            <person name="Kolarzyk A."/>
            <person name="Diaz-Valerio S."/>
            <person name="Poehlein A."/>
            <person name="Brzuszkiewicz E."/>
            <person name="Nesemann K."/>
            <person name="Braus-Stromeyer S."/>
            <person name="Braus G."/>
            <person name="Daniel R."/>
            <person name="Liesegang H."/>
        </authorList>
    </citation>
    <scope>NUCLEOTIDE SEQUENCE [LARGE SCALE GENOMIC DNA]</scope>
    <source>
        <strain evidence="7 8">GOE8</strain>
    </source>
</reference>
<evidence type="ECO:0000256" key="2">
    <source>
        <dbReference type="ARBA" id="ARBA00022448"/>
    </source>
</evidence>
<name>A0A1E8AY07_BACMY</name>
<evidence type="ECO:0000313" key="7">
    <source>
        <dbReference type="EMBL" id="OFD69866.1"/>
    </source>
</evidence>
<dbReference type="GO" id="GO:0016020">
    <property type="term" value="C:membrane"/>
    <property type="evidence" value="ECO:0007669"/>
    <property type="project" value="UniProtKB-SubCell"/>
</dbReference>